<gene>
    <name evidence="1" type="ORF">CLOSTASPAR_05005</name>
</gene>
<name>C0D6V8_9FIRM</name>
<dbReference type="EMBL" id="ACCJ01000413">
    <property type="protein sequence ID" value="EEG52945.1"/>
    <property type="molecule type" value="Genomic_DNA"/>
</dbReference>
<reference evidence="1 2" key="1">
    <citation type="submission" date="2009-02" db="EMBL/GenBank/DDBJ databases">
        <title>Draft genome sequence of Clostridium asparagiforme (DSM 15981).</title>
        <authorList>
            <person name="Sudarsanam P."/>
            <person name="Ley R."/>
            <person name="Guruge J."/>
            <person name="Turnbaugh P.J."/>
            <person name="Mahowald M."/>
            <person name="Liep D."/>
            <person name="Gordon J."/>
        </authorList>
    </citation>
    <scope>NUCLEOTIDE SEQUENCE [LARGE SCALE GENOMIC DNA]</scope>
    <source>
        <strain evidence="1 2">DSM 15981</strain>
    </source>
</reference>
<protein>
    <submittedName>
        <fullName evidence="1">Uncharacterized protein</fullName>
    </submittedName>
</protein>
<evidence type="ECO:0000313" key="1">
    <source>
        <dbReference type="EMBL" id="EEG52945.1"/>
    </source>
</evidence>
<organism evidence="1 2">
    <name type="scientific">[Clostridium] asparagiforme DSM 15981</name>
    <dbReference type="NCBI Taxonomy" id="518636"/>
    <lineage>
        <taxon>Bacteria</taxon>
        <taxon>Bacillati</taxon>
        <taxon>Bacillota</taxon>
        <taxon>Clostridia</taxon>
        <taxon>Lachnospirales</taxon>
        <taxon>Lachnospiraceae</taxon>
        <taxon>Enterocloster</taxon>
    </lineage>
</organism>
<sequence length="40" mass="4642">MTSGNPNLPARIEKIIFSRMAKAKRKKHSLRVLFSIRPTF</sequence>
<comment type="caution">
    <text evidence="1">The sequence shown here is derived from an EMBL/GenBank/DDBJ whole genome shotgun (WGS) entry which is preliminary data.</text>
</comment>
<evidence type="ECO:0000313" key="2">
    <source>
        <dbReference type="Proteomes" id="UP000004756"/>
    </source>
</evidence>
<accession>C0D6V8</accession>
<proteinExistence type="predicted"/>
<dbReference type="Proteomes" id="UP000004756">
    <property type="component" value="Unassembled WGS sequence"/>
</dbReference>
<dbReference type="AlphaFoldDB" id="C0D6V8"/>
<dbReference type="HOGENOM" id="CLU_3287161_0_0_9"/>
<keyword evidence="2" id="KW-1185">Reference proteome</keyword>